<dbReference type="GeneID" id="8241425"/>
<dbReference type="InterPro" id="IPR016024">
    <property type="entry name" value="ARM-type_fold"/>
</dbReference>
<dbReference type="EMBL" id="CP001323">
    <property type="protein sequence ID" value="ACO61006.1"/>
    <property type="molecule type" value="Genomic_DNA"/>
</dbReference>
<dbReference type="PANTHER" id="PTHR14716">
    <property type="entry name" value="CILIA- AND FLAGELLA-ASSOCIATED PROTEIN 69"/>
    <property type="match status" value="1"/>
</dbReference>
<dbReference type="PANTHER" id="PTHR14716:SF0">
    <property type="entry name" value="CILIA- AND FLAGELLA-ASSOCIATED PROTEIN 69"/>
    <property type="match status" value="1"/>
</dbReference>
<dbReference type="Pfam" id="PF21049">
    <property type="entry name" value="CFA69_ARM_rpt"/>
    <property type="match status" value="3"/>
</dbReference>
<feature type="region of interest" description="Disordered" evidence="2">
    <location>
        <begin position="148"/>
        <end position="185"/>
    </location>
</feature>
<gene>
    <name evidence="4" type="ORF">MICPUN_55818</name>
</gene>
<evidence type="ECO:0000256" key="2">
    <source>
        <dbReference type="SAM" id="MobiDB-lite"/>
    </source>
</evidence>
<feature type="compositionally biased region" description="Basic and acidic residues" evidence="2">
    <location>
        <begin position="962"/>
        <end position="972"/>
    </location>
</feature>
<dbReference type="eggNOG" id="ENOG502QV2V">
    <property type="taxonomic scope" value="Eukaryota"/>
</dbReference>
<dbReference type="Gene3D" id="1.25.10.10">
    <property type="entry name" value="Leucine-rich Repeat Variant"/>
    <property type="match status" value="2"/>
</dbReference>
<feature type="region of interest" description="Disordered" evidence="2">
    <location>
        <begin position="962"/>
        <end position="983"/>
    </location>
</feature>
<dbReference type="OrthoDB" id="550067at2759"/>
<keyword evidence="5" id="KW-1185">Reference proteome</keyword>
<dbReference type="InterPro" id="IPR048733">
    <property type="entry name" value="CFA69_ARM_dom"/>
</dbReference>
<proteinExistence type="predicted"/>
<keyword evidence="1" id="KW-0175">Coiled coil</keyword>
<dbReference type="SUPFAM" id="SSF48371">
    <property type="entry name" value="ARM repeat"/>
    <property type="match status" value="1"/>
</dbReference>
<protein>
    <recommendedName>
        <fullName evidence="3">Cilia- and flagella-associated protein 69 ARM repeats domain-containing protein</fullName>
    </recommendedName>
</protein>
<feature type="coiled-coil region" evidence="1">
    <location>
        <begin position="871"/>
        <end position="899"/>
    </location>
</feature>
<sequence length="983" mass="106021">MRSVIGAIESAGIPEVDYAKLLALFEGKHSKILVSRHAAAITRVCRVHERGFPLRDLPQLCKLFRFAYDQVAAGKAKEFEEALCSVMSNFAKPFRAHNAADEHRCENDVAKAFGMVSECLSAKDMPTSVRLLASEALRLFASAHGERPSALDTVPTHFDGGGETSNSRDVPESNPGPGAALAGLGAVVKPPPPRKFARNQELFRRGGCVPLVLSGLATANGVGDDQLQLAVVRVLLEASYSADNARALAEGGLFSGLAPLLRTDFRSPIVFHASELMWNVLESVRDSPGGTLETATGTGSKGFCAAFSQLVATTLREGHRKSDKELRNDLLITARMLAEDGRARASLRVAGLGEVARHVAVHPELGASSTIGLNRLEDGVVHPLANTTSQQDFEMKRLAWELLATLADDEAGVALARGQFVACLLTFVQPLTGASASVEGAGSRWTGQQLRDLQAQALRLLARLAPLCVDELTAQGAGETAVAVASPDSPADDDQRAAALDLLITMTHADEAAAERLGAAGAMETALHCLEGADAHRPVARSTTFSLDASMYGAVVTAEPGDDTGLDEGHLGELGESINNTRVGIHPATSEDPVKLAAASLLAALCDGWGGNRKILRRADGVAILRSHVDAVTATDRAVPIALSAAVIYATWRCLVPCTKNCAHFVAGGGLAQLLNLLLACTPTLRPVVVSTLADILENPKTHLFFHEWRSTGGRHALVPAGGQGITLMLNLWRAEEGKMGTTRRDGTLVNPENPLRGSAEYVKPDDGGLVTTYSTLTIERSATEEAAAKAAKRDADHMMSRVFAVCSLLGFDNLRAYCSPADALTLTIVERYVDFREGEMWEETEEMFREEGMRPVAADRQHMEASIAEARESALELRDVQREMLAAEEEKARRLEAEFYEQMRMQKEREEAHRWYRRDMSKLTMKERLTARLAKADIIDGSFRGHSSQFLTVHSRDLDVTGGSEEHHARTLEPMTVRLEPA</sequence>
<accession>C1DYV0</accession>
<evidence type="ECO:0000256" key="1">
    <source>
        <dbReference type="SAM" id="Coils"/>
    </source>
</evidence>
<feature type="compositionally biased region" description="Low complexity" evidence="2">
    <location>
        <begin position="175"/>
        <end position="185"/>
    </location>
</feature>
<reference evidence="4 5" key="1">
    <citation type="journal article" date="2009" name="Science">
        <title>Green evolution and dynamic adaptations revealed by genomes of the marine picoeukaryotes Micromonas.</title>
        <authorList>
            <person name="Worden A.Z."/>
            <person name="Lee J.H."/>
            <person name="Mock T."/>
            <person name="Rouze P."/>
            <person name="Simmons M.P."/>
            <person name="Aerts A.L."/>
            <person name="Allen A.E."/>
            <person name="Cuvelier M.L."/>
            <person name="Derelle E."/>
            <person name="Everett M.V."/>
            <person name="Foulon E."/>
            <person name="Grimwood J."/>
            <person name="Gundlach H."/>
            <person name="Henrissat B."/>
            <person name="Napoli C."/>
            <person name="McDonald S.M."/>
            <person name="Parker M.S."/>
            <person name="Rombauts S."/>
            <person name="Salamov A."/>
            <person name="Von Dassow P."/>
            <person name="Badger J.H."/>
            <person name="Coutinho P.M."/>
            <person name="Demir E."/>
            <person name="Dubchak I."/>
            <person name="Gentemann C."/>
            <person name="Eikrem W."/>
            <person name="Gready J.E."/>
            <person name="John U."/>
            <person name="Lanier W."/>
            <person name="Lindquist E.A."/>
            <person name="Lucas S."/>
            <person name="Mayer K.F."/>
            <person name="Moreau H."/>
            <person name="Not F."/>
            <person name="Otillar R."/>
            <person name="Panaud O."/>
            <person name="Pangilinan J."/>
            <person name="Paulsen I."/>
            <person name="Piegu B."/>
            <person name="Poliakov A."/>
            <person name="Robbens S."/>
            <person name="Schmutz J."/>
            <person name="Toulza E."/>
            <person name="Wyss T."/>
            <person name="Zelensky A."/>
            <person name="Zhou K."/>
            <person name="Armbrust E.V."/>
            <person name="Bhattacharya D."/>
            <person name="Goodenough U.W."/>
            <person name="Van de Peer Y."/>
            <person name="Grigoriev I.V."/>
        </authorList>
    </citation>
    <scope>NUCLEOTIDE SEQUENCE [LARGE SCALE GENOMIC DNA]</scope>
    <source>
        <strain evidence="5">RCC299 / NOUM17</strain>
    </source>
</reference>
<dbReference type="AlphaFoldDB" id="C1DYV0"/>
<feature type="domain" description="Cilia- and flagella-associated protein 69 ARM repeats" evidence="3">
    <location>
        <begin position="17"/>
        <end position="123"/>
    </location>
</feature>
<dbReference type="RefSeq" id="XP_002499748.1">
    <property type="nucleotide sequence ID" value="XM_002499702.1"/>
</dbReference>
<dbReference type="Proteomes" id="UP000002009">
    <property type="component" value="Chromosome 2"/>
</dbReference>
<evidence type="ECO:0000259" key="3">
    <source>
        <dbReference type="Pfam" id="PF21049"/>
    </source>
</evidence>
<evidence type="ECO:0000313" key="4">
    <source>
        <dbReference type="EMBL" id="ACO61006.1"/>
    </source>
</evidence>
<dbReference type="KEGG" id="mis:MICPUN_55818"/>
<dbReference type="STRING" id="296587.C1DYV0"/>
<dbReference type="InterPro" id="IPR048732">
    <property type="entry name" value="CFA69"/>
</dbReference>
<feature type="domain" description="Cilia- and flagella-associated protein 69 ARM repeats" evidence="3">
    <location>
        <begin position="602"/>
        <end position="844"/>
    </location>
</feature>
<feature type="domain" description="Cilia- and flagella-associated protein 69 ARM repeats" evidence="3">
    <location>
        <begin position="223"/>
        <end position="475"/>
    </location>
</feature>
<evidence type="ECO:0000313" key="5">
    <source>
        <dbReference type="Proteomes" id="UP000002009"/>
    </source>
</evidence>
<organism evidence="4 5">
    <name type="scientific">Micromonas commoda (strain RCC299 / NOUM17 / CCMP2709)</name>
    <name type="common">Picoplanktonic green alga</name>
    <dbReference type="NCBI Taxonomy" id="296587"/>
    <lineage>
        <taxon>Eukaryota</taxon>
        <taxon>Viridiplantae</taxon>
        <taxon>Chlorophyta</taxon>
        <taxon>Mamiellophyceae</taxon>
        <taxon>Mamiellales</taxon>
        <taxon>Mamiellaceae</taxon>
        <taxon>Micromonas</taxon>
    </lineage>
</organism>
<dbReference type="InParanoid" id="C1DYV0"/>
<dbReference type="InterPro" id="IPR011989">
    <property type="entry name" value="ARM-like"/>
</dbReference>
<name>C1DYV0_MICCC</name>